<reference evidence="2 3" key="1">
    <citation type="submission" date="2023-07" db="EMBL/GenBank/DDBJ databases">
        <title>Sorghum-associated microbial communities from plants grown in Nebraska, USA.</title>
        <authorList>
            <person name="Schachtman D."/>
        </authorList>
    </citation>
    <scope>NUCLEOTIDE SEQUENCE [LARGE SCALE GENOMIC DNA]</scope>
    <source>
        <strain evidence="2 3">BE316</strain>
    </source>
</reference>
<feature type="transmembrane region" description="Helical" evidence="1">
    <location>
        <begin position="72"/>
        <end position="93"/>
    </location>
</feature>
<keyword evidence="1" id="KW-0812">Transmembrane</keyword>
<proteinExistence type="predicted"/>
<keyword evidence="1" id="KW-0472">Membrane</keyword>
<evidence type="ECO:0000313" key="3">
    <source>
        <dbReference type="Proteomes" id="UP001180825"/>
    </source>
</evidence>
<gene>
    <name evidence="2" type="ORF">J2X21_004687</name>
</gene>
<feature type="transmembrane region" description="Helical" evidence="1">
    <location>
        <begin position="40"/>
        <end position="60"/>
    </location>
</feature>
<keyword evidence="1" id="KW-1133">Transmembrane helix</keyword>
<comment type="caution">
    <text evidence="2">The sequence shown here is derived from an EMBL/GenBank/DDBJ whole genome shotgun (WGS) entry which is preliminary data.</text>
</comment>
<sequence>MTSSPLQPAAWRMALWGAAVVLLLLPWVAMQFTTEVSWDLGDFVVFGAMLAIAGGALEGIVRLTPHRRARLWAAAAVALVFLLIWAELAVGIFG</sequence>
<dbReference type="Proteomes" id="UP001180825">
    <property type="component" value="Unassembled WGS sequence"/>
</dbReference>
<keyword evidence="3" id="KW-1185">Reference proteome</keyword>
<accession>A0ABU2AE92</accession>
<dbReference type="EMBL" id="JAVDXV010000010">
    <property type="protein sequence ID" value="MDR7335522.1"/>
    <property type="molecule type" value="Genomic_DNA"/>
</dbReference>
<dbReference type="RefSeq" id="WP_310332526.1">
    <property type="nucleotide sequence ID" value="NZ_JAVDXV010000010.1"/>
</dbReference>
<evidence type="ECO:0000313" key="2">
    <source>
        <dbReference type="EMBL" id="MDR7335522.1"/>
    </source>
</evidence>
<protein>
    <submittedName>
        <fullName evidence="2">Apolipoprotein N-acyltransferase</fullName>
    </submittedName>
</protein>
<name>A0ABU2AE92_9BURK</name>
<organism evidence="2 3">
    <name type="scientific">Roseateles asaccharophilus</name>
    <dbReference type="NCBI Taxonomy" id="582607"/>
    <lineage>
        <taxon>Bacteria</taxon>
        <taxon>Pseudomonadati</taxon>
        <taxon>Pseudomonadota</taxon>
        <taxon>Betaproteobacteria</taxon>
        <taxon>Burkholderiales</taxon>
        <taxon>Sphaerotilaceae</taxon>
        <taxon>Roseateles</taxon>
    </lineage>
</organism>
<evidence type="ECO:0000256" key="1">
    <source>
        <dbReference type="SAM" id="Phobius"/>
    </source>
</evidence>